<reference evidence="1" key="1">
    <citation type="submission" date="2023-05" db="EMBL/GenBank/DDBJ databases">
        <title>Limnohabitans sp. strain HM2-2 Genome sequencing and assembly.</title>
        <authorList>
            <person name="Jung Y."/>
        </authorList>
    </citation>
    <scope>NUCLEOTIDE SEQUENCE</scope>
    <source>
        <strain evidence="1">HM2-2</strain>
    </source>
</reference>
<dbReference type="EMBL" id="JASGBH010000007">
    <property type="protein sequence ID" value="MDI9234325.1"/>
    <property type="molecule type" value="Genomic_DNA"/>
</dbReference>
<evidence type="ECO:0008006" key="3">
    <source>
        <dbReference type="Google" id="ProtNLM"/>
    </source>
</evidence>
<dbReference type="Proteomes" id="UP001431902">
    <property type="component" value="Unassembled WGS sequence"/>
</dbReference>
<name>A0ABT6X872_9BURK</name>
<dbReference type="RefSeq" id="WP_283224699.1">
    <property type="nucleotide sequence ID" value="NZ_JASGBH010000007.1"/>
</dbReference>
<comment type="caution">
    <text evidence="1">The sequence shown here is derived from an EMBL/GenBank/DDBJ whole genome shotgun (WGS) entry which is preliminary data.</text>
</comment>
<accession>A0ABT6X872</accession>
<gene>
    <name evidence="1" type="ORF">QLQ16_10800</name>
</gene>
<organism evidence="1 2">
    <name type="scientific">Limnohabitans lacus</name>
    <dbReference type="NCBI Taxonomy" id="3045173"/>
    <lineage>
        <taxon>Bacteria</taxon>
        <taxon>Pseudomonadati</taxon>
        <taxon>Pseudomonadota</taxon>
        <taxon>Betaproteobacteria</taxon>
        <taxon>Burkholderiales</taxon>
        <taxon>Comamonadaceae</taxon>
        <taxon>Limnohabitans</taxon>
    </lineage>
</organism>
<evidence type="ECO:0000313" key="2">
    <source>
        <dbReference type="Proteomes" id="UP001431902"/>
    </source>
</evidence>
<sequence length="427" mass="44157">MRNLTQALTLTSMATAVRSAFKIASVNPVLWWDAESHRAGLAGGAATLYQDSGGTSAVGAVEQPVGRAVDRSGNARPALQTTSTARPILTARKNFLTYSEQFENAAWSKSGCVATGGVVSETAGNGQHRILQIIAVTSGNVYSISCEVERISGSRHFMLDIVSGTNGYCYFDLDNGTHLLAGAGMSNVSVVSDVAGKYKISANFTASAASMVLYVAMCSSKVLGGETYTADGSGVLSVARFQIEPGLTATSYQRVTTATDYDTTAAPLMLQFDGADDELGTAPFAAGTMPANADVYLLMRRAANDGQAVLIYQPGGASRYAGVLGGSGSASNAGAPTYAVNGVAVPGGSTPSNSVFAAAVGHEVTRIVEVRNANLSTWTRLGVGLYGYGYNIMGQFGAILITPAQSDATRAKIRKALAKAYQITGVV</sequence>
<protein>
    <recommendedName>
        <fullName evidence="3">Phage tail protein</fullName>
    </recommendedName>
</protein>
<evidence type="ECO:0000313" key="1">
    <source>
        <dbReference type="EMBL" id="MDI9234325.1"/>
    </source>
</evidence>
<proteinExistence type="predicted"/>
<keyword evidence="2" id="KW-1185">Reference proteome</keyword>